<dbReference type="EMBL" id="UAVW01000012">
    <property type="protein sequence ID" value="SQB14055.1"/>
    <property type="molecule type" value="Genomic_DNA"/>
</dbReference>
<evidence type="ECO:0000313" key="2">
    <source>
        <dbReference type="EMBL" id="SQB14055.1"/>
    </source>
</evidence>
<dbReference type="Proteomes" id="UP000251853">
    <property type="component" value="Unassembled WGS sequence"/>
</dbReference>
<dbReference type="RefSeq" id="WP_112482284.1">
    <property type="nucleotide sequence ID" value="NZ_JAIWZC010000001.1"/>
</dbReference>
<accession>A0A2X2UQ86</accession>
<proteinExistence type="predicted"/>
<evidence type="ECO:0000313" key="3">
    <source>
        <dbReference type="Proteomes" id="UP000251853"/>
    </source>
</evidence>
<gene>
    <name evidence="2" type="ORF">NCTC11224_03083</name>
</gene>
<organism evidence="2 3">
    <name type="scientific">Enterocloster clostridioformis</name>
    <dbReference type="NCBI Taxonomy" id="1531"/>
    <lineage>
        <taxon>Bacteria</taxon>
        <taxon>Bacillati</taxon>
        <taxon>Bacillota</taxon>
        <taxon>Clostridia</taxon>
        <taxon>Lachnospirales</taxon>
        <taxon>Lachnospiraceae</taxon>
        <taxon>Enterocloster</taxon>
    </lineage>
</organism>
<keyword evidence="3" id="KW-1185">Reference proteome</keyword>
<protein>
    <submittedName>
        <fullName evidence="2">Uncharacterized protein</fullName>
    </submittedName>
</protein>
<name>A0A2X2UQ86_9FIRM</name>
<sequence>MKYQFFDNDGKVTESEQKSYTDALKFAEERGITCLSMPYELFIASFREKIKLLESHTQYSKISEYAEKMIILNQGAGYQAIAANDFMKKIIVTPIDDIMGWLEEHGKSEFEPVSQVQQEGKAEKQKNKANSPKVR</sequence>
<evidence type="ECO:0000256" key="1">
    <source>
        <dbReference type="SAM" id="MobiDB-lite"/>
    </source>
</evidence>
<feature type="region of interest" description="Disordered" evidence="1">
    <location>
        <begin position="110"/>
        <end position="135"/>
    </location>
</feature>
<dbReference type="AlphaFoldDB" id="A0A2X2UQ86"/>
<reference evidence="2 3" key="1">
    <citation type="submission" date="2018-06" db="EMBL/GenBank/DDBJ databases">
        <authorList>
            <consortium name="Pathogen Informatics"/>
            <person name="Doyle S."/>
        </authorList>
    </citation>
    <scope>NUCLEOTIDE SEQUENCE [LARGE SCALE GENOMIC DNA]</scope>
    <source>
        <strain evidence="2 3">NCTC11224</strain>
    </source>
</reference>